<protein>
    <submittedName>
        <fullName evidence="1">Uncharacterized protein</fullName>
    </submittedName>
</protein>
<accession>A0A0E9RPK7</accession>
<reference evidence="1" key="1">
    <citation type="submission" date="2014-11" db="EMBL/GenBank/DDBJ databases">
        <authorList>
            <person name="Amaro Gonzalez C."/>
        </authorList>
    </citation>
    <scope>NUCLEOTIDE SEQUENCE</scope>
</reference>
<proteinExistence type="predicted"/>
<sequence length="25" mass="2743">MFPNQQLSADKSWSLTCLSNGRCVG</sequence>
<dbReference type="EMBL" id="GBXM01078247">
    <property type="protein sequence ID" value="JAH30330.1"/>
    <property type="molecule type" value="Transcribed_RNA"/>
</dbReference>
<reference evidence="1" key="2">
    <citation type="journal article" date="2015" name="Fish Shellfish Immunol.">
        <title>Early steps in the European eel (Anguilla anguilla)-Vibrio vulnificus interaction in the gills: Role of the RtxA13 toxin.</title>
        <authorList>
            <person name="Callol A."/>
            <person name="Pajuelo D."/>
            <person name="Ebbesson L."/>
            <person name="Teles M."/>
            <person name="MacKenzie S."/>
            <person name="Amaro C."/>
        </authorList>
    </citation>
    <scope>NUCLEOTIDE SEQUENCE</scope>
</reference>
<organism evidence="1">
    <name type="scientific">Anguilla anguilla</name>
    <name type="common">European freshwater eel</name>
    <name type="synonym">Muraena anguilla</name>
    <dbReference type="NCBI Taxonomy" id="7936"/>
    <lineage>
        <taxon>Eukaryota</taxon>
        <taxon>Metazoa</taxon>
        <taxon>Chordata</taxon>
        <taxon>Craniata</taxon>
        <taxon>Vertebrata</taxon>
        <taxon>Euteleostomi</taxon>
        <taxon>Actinopterygii</taxon>
        <taxon>Neopterygii</taxon>
        <taxon>Teleostei</taxon>
        <taxon>Anguilliformes</taxon>
        <taxon>Anguillidae</taxon>
        <taxon>Anguilla</taxon>
    </lineage>
</organism>
<name>A0A0E9RPK7_ANGAN</name>
<dbReference type="AlphaFoldDB" id="A0A0E9RPK7"/>
<evidence type="ECO:0000313" key="1">
    <source>
        <dbReference type="EMBL" id="JAH30330.1"/>
    </source>
</evidence>